<sequence>MAETEVGKSVSEFPDTLSPSPIDTKQPVKQIGEESGGNADRSSEVSPGGEGSGELAREHALKLQLVEALAKEALGTVRGPERSSENKRQSREDKEPRQKRPRQSSGGSFCRPHHRRARGHLEDKSRASPPPARDRGRHKPQSTPAKQHWARDSQARHSEPRVKDRRPHPRSLVRPIKRERSQDTRAAPSNTRKRTRQDSAEAGCSRELSLLSRVRAHMGALEVALEELQGPGGAFLPEPSVSTEPRVSQRAWLSWQLSHAGAALHWALHTVNTILANQPRMPRYPWP</sequence>
<feature type="region of interest" description="Disordered" evidence="1">
    <location>
        <begin position="1"/>
        <end position="58"/>
    </location>
</feature>
<dbReference type="GeneID" id="118238167"/>
<protein>
    <submittedName>
        <fullName evidence="3">Uncharacterized protein LOC118238167</fullName>
    </submittedName>
    <submittedName>
        <fullName evidence="4">Uncharacterized protein LOC118238168</fullName>
    </submittedName>
</protein>
<reference evidence="2" key="1">
    <citation type="journal article" date="2018" name="Biotechnol. Bioeng.">
        <title>A reference genome of the Chinese hamster based on a hybrid assembly strategy.</title>
        <authorList>
            <person name="Rupp O."/>
            <person name="MacDonald M.L."/>
            <person name="Li S."/>
            <person name="Dhiman H."/>
            <person name="Polson S."/>
            <person name="Griep S."/>
            <person name="Heffner K."/>
            <person name="Hernandez I."/>
            <person name="Brinkrolf K."/>
            <person name="Jadhav V."/>
            <person name="Samoudi M."/>
            <person name="Hao H."/>
            <person name="Kingham B."/>
            <person name="Goesmann A."/>
            <person name="Betenbaugh M.J."/>
            <person name="Lewis N.E."/>
            <person name="Borth N."/>
            <person name="Lee K.H."/>
        </authorList>
    </citation>
    <scope>NUCLEOTIDE SEQUENCE [LARGE SCALE GENOMIC DNA]</scope>
    <source>
        <strain evidence="2">17A/GY</strain>
    </source>
</reference>
<evidence type="ECO:0000313" key="2">
    <source>
        <dbReference type="Proteomes" id="UP001108280"/>
    </source>
</evidence>
<gene>
    <name evidence="3" type="primary">LOC118238167</name>
    <name evidence="4" type="synonym">LOC118238168</name>
</gene>
<keyword evidence="2" id="KW-1185">Reference proteome</keyword>
<evidence type="ECO:0000256" key="1">
    <source>
        <dbReference type="SAM" id="MobiDB-lite"/>
    </source>
</evidence>
<dbReference type="KEGG" id="cge:118238167"/>
<dbReference type="RefSeq" id="XP_035294575.1">
    <property type="nucleotide sequence ID" value="XM_035438684.1"/>
</dbReference>
<evidence type="ECO:0000313" key="3">
    <source>
        <dbReference type="RefSeq" id="XP_035294575.1"/>
    </source>
</evidence>
<feature type="compositionally biased region" description="Basic and acidic residues" evidence="1">
    <location>
        <begin position="149"/>
        <end position="162"/>
    </location>
</feature>
<feature type="compositionally biased region" description="Basic residues" evidence="1">
    <location>
        <begin position="163"/>
        <end position="175"/>
    </location>
</feature>
<feature type="region of interest" description="Disordered" evidence="1">
    <location>
        <begin position="72"/>
        <end position="203"/>
    </location>
</feature>
<reference evidence="2" key="2">
    <citation type="journal article" date="2020" name="Biotechnol. Bioeng.">
        <title>Chromosome-scale scaffolds for the Chinese hamster reference genome assembly to facilitate the study of the CHO epigenome.</title>
        <authorList>
            <person name="Hilliard W."/>
            <person name="MacDonald M."/>
            <person name="Lee K.H."/>
        </authorList>
    </citation>
    <scope>NUCLEOTIDE SEQUENCE [LARGE SCALE GENOMIC DNA]</scope>
    <source>
        <strain evidence="2">17A/GY</strain>
    </source>
</reference>
<reference evidence="3 4" key="3">
    <citation type="submission" date="2025-04" db="UniProtKB">
        <authorList>
            <consortium name="RefSeq"/>
        </authorList>
    </citation>
    <scope>IDENTIFICATION</scope>
    <source>
        <strain evidence="3 4">17A/GY</strain>
        <tissue evidence="3 4">Liver</tissue>
    </source>
</reference>
<accession>A0A9J7GNE8</accession>
<feature type="compositionally biased region" description="Basic and acidic residues" evidence="1">
    <location>
        <begin position="79"/>
        <end position="98"/>
    </location>
</feature>
<dbReference type="OrthoDB" id="9633598at2759"/>
<dbReference type="Proteomes" id="UP001108280">
    <property type="component" value="Chromosome 2"/>
</dbReference>
<organism evidence="2 3">
    <name type="scientific">Cricetulus griseus</name>
    <name type="common">Chinese hamster</name>
    <name type="synonym">Cricetulus barabensis griseus</name>
    <dbReference type="NCBI Taxonomy" id="10029"/>
    <lineage>
        <taxon>Eukaryota</taxon>
        <taxon>Metazoa</taxon>
        <taxon>Chordata</taxon>
        <taxon>Craniata</taxon>
        <taxon>Vertebrata</taxon>
        <taxon>Euteleostomi</taxon>
        <taxon>Mammalia</taxon>
        <taxon>Eutheria</taxon>
        <taxon>Euarchontoglires</taxon>
        <taxon>Glires</taxon>
        <taxon>Rodentia</taxon>
        <taxon>Myomorpha</taxon>
        <taxon>Muroidea</taxon>
        <taxon>Cricetidae</taxon>
        <taxon>Cricetinae</taxon>
        <taxon>Cricetulus</taxon>
    </lineage>
</organism>
<dbReference type="RefSeq" id="XP_035294576.1">
    <property type="nucleotide sequence ID" value="XM_035438685.1"/>
</dbReference>
<proteinExistence type="predicted"/>
<dbReference type="KEGG" id="cge:118238168"/>
<name>A0A9J7GNE8_CRIGR</name>
<evidence type="ECO:0000313" key="4">
    <source>
        <dbReference type="RefSeq" id="XP_035294576.1"/>
    </source>
</evidence>
<dbReference type="AlphaFoldDB" id="A0A9J7GNE8"/>